<dbReference type="InterPro" id="IPR001943">
    <property type="entry name" value="UVR_dom"/>
</dbReference>
<feature type="domain" description="GIY-YIG" evidence="7">
    <location>
        <begin position="13"/>
        <end position="91"/>
    </location>
</feature>
<dbReference type="AlphaFoldDB" id="A0A0G0YU36"/>
<dbReference type="InterPro" id="IPR035901">
    <property type="entry name" value="GIY-YIG_endonuc_sf"/>
</dbReference>
<keyword evidence="4" id="KW-0267">Excision nuclease</keyword>
<keyword evidence="2" id="KW-0227">DNA damage</keyword>
<dbReference type="Gene3D" id="3.30.420.340">
    <property type="entry name" value="UvrC, RNAse H endonuclease domain"/>
    <property type="match status" value="1"/>
</dbReference>
<dbReference type="InterPro" id="IPR050066">
    <property type="entry name" value="UvrABC_protein_C"/>
</dbReference>
<name>A0A0G0YU36_9BACT</name>
<comment type="caution">
    <text evidence="9">The sequence shown here is derived from an EMBL/GenBank/DDBJ whole genome shotgun (WGS) entry which is preliminary data.</text>
</comment>
<evidence type="ECO:0000259" key="7">
    <source>
        <dbReference type="PROSITE" id="PS50164"/>
    </source>
</evidence>
<dbReference type="PROSITE" id="PS50164">
    <property type="entry name" value="GIY_YIG"/>
    <property type="match status" value="1"/>
</dbReference>
<dbReference type="Proteomes" id="UP000034299">
    <property type="component" value="Unassembled WGS sequence"/>
</dbReference>
<dbReference type="SUPFAM" id="SSF82771">
    <property type="entry name" value="GIY-YIG endonuclease"/>
    <property type="match status" value="1"/>
</dbReference>
<gene>
    <name evidence="9" type="ORF">UU69_C0011G0003</name>
</gene>
<dbReference type="PROSITE" id="PS50151">
    <property type="entry name" value="UVR"/>
    <property type="match status" value="1"/>
</dbReference>
<dbReference type="PANTHER" id="PTHR30562:SF1">
    <property type="entry name" value="UVRABC SYSTEM PROTEIN C"/>
    <property type="match status" value="1"/>
</dbReference>
<dbReference type="Gene3D" id="4.10.860.10">
    <property type="entry name" value="UVR domain"/>
    <property type="match status" value="1"/>
</dbReference>
<proteinExistence type="predicted"/>
<feature type="domain" description="UVR" evidence="6">
    <location>
        <begin position="205"/>
        <end position="240"/>
    </location>
</feature>
<reference evidence="9 10" key="1">
    <citation type="journal article" date="2015" name="Nature">
        <title>rRNA introns, odd ribosomes, and small enigmatic genomes across a large radiation of phyla.</title>
        <authorList>
            <person name="Brown C.T."/>
            <person name="Hug L.A."/>
            <person name="Thomas B.C."/>
            <person name="Sharon I."/>
            <person name="Castelle C.J."/>
            <person name="Singh A."/>
            <person name="Wilkins M.J."/>
            <person name="Williams K.H."/>
            <person name="Banfield J.F."/>
        </authorList>
    </citation>
    <scope>NUCLEOTIDE SEQUENCE [LARGE SCALE GENOMIC DNA]</scope>
</reference>
<dbReference type="EMBL" id="LCBP01000011">
    <property type="protein sequence ID" value="KKS13186.1"/>
    <property type="molecule type" value="Genomic_DNA"/>
</dbReference>
<dbReference type="SMART" id="SM00465">
    <property type="entry name" value="GIYc"/>
    <property type="match status" value="1"/>
</dbReference>
<evidence type="ECO:0000313" key="10">
    <source>
        <dbReference type="Proteomes" id="UP000034299"/>
    </source>
</evidence>
<dbReference type="GO" id="GO:0009380">
    <property type="term" value="C:excinuclease repair complex"/>
    <property type="evidence" value="ECO:0007669"/>
    <property type="project" value="TreeGrafter"/>
</dbReference>
<dbReference type="InterPro" id="IPR047296">
    <property type="entry name" value="GIY-YIG_UvrC_Cho"/>
</dbReference>
<evidence type="ECO:0000256" key="3">
    <source>
        <dbReference type="ARBA" id="ARBA00022769"/>
    </source>
</evidence>
<keyword evidence="3" id="KW-0228">DNA excision</keyword>
<dbReference type="GO" id="GO:0009381">
    <property type="term" value="F:excinuclease ABC activity"/>
    <property type="evidence" value="ECO:0007669"/>
    <property type="project" value="InterPro"/>
</dbReference>
<keyword evidence="5" id="KW-0234">DNA repair</keyword>
<sequence>MMPLVKNLKKIPSAPGIYLFFNSKKELIYVGKASSLKSRVKSYFVSRKSPRPIEEMIHEVASVKYIVTSSLLEAVILEGSYIKKFKPRYNIKWRDDKSWNYLVITKDKYPRLETMREHELKFAGSASRRKFLHVFGPFPGLNTKEAMRILHRIFLFSDCNPKKGRPCFYCQLGQCLGVCVGGITQKDYMKKVIRPLVFFLKGKKKVVIKNFTKQMRMASKIEDFESAARLRNQIKALQKIQDAALLNINFLREEILKGNARSLRIEGYDISNLGASNMVGSMAVFDEREPMKSQYRKFNIKTVAGQNDVGCLAEIVGRRLKHTEWPLPDIFLIDGGCPQVSAVLRILQKQKIDRPVIGIAKGLQRKKNEFIISNPAWTGLARQHENLLIRVRDEAHRFAIGFQRKKRFFSP</sequence>
<evidence type="ECO:0000256" key="2">
    <source>
        <dbReference type="ARBA" id="ARBA00022763"/>
    </source>
</evidence>
<dbReference type="Pfam" id="PF08459">
    <property type="entry name" value="UvrC_RNaseH_dom"/>
    <property type="match status" value="1"/>
</dbReference>
<dbReference type="InterPro" id="IPR001162">
    <property type="entry name" value="UvrC_RNase_H_dom"/>
</dbReference>
<dbReference type="Pfam" id="PF02151">
    <property type="entry name" value="UVR"/>
    <property type="match status" value="1"/>
</dbReference>
<dbReference type="GO" id="GO:0006289">
    <property type="term" value="P:nucleotide-excision repair"/>
    <property type="evidence" value="ECO:0007669"/>
    <property type="project" value="InterPro"/>
</dbReference>
<evidence type="ECO:0000313" key="9">
    <source>
        <dbReference type="EMBL" id="KKS13186.1"/>
    </source>
</evidence>
<protein>
    <submittedName>
        <fullName evidence="9">Excinuclease ABC C subunit domain protein</fullName>
    </submittedName>
</protein>
<evidence type="ECO:0000259" key="6">
    <source>
        <dbReference type="PROSITE" id="PS50151"/>
    </source>
</evidence>
<dbReference type="PANTHER" id="PTHR30562">
    <property type="entry name" value="UVRC/OXIDOREDUCTASE"/>
    <property type="match status" value="1"/>
</dbReference>
<dbReference type="PATRIC" id="fig|1619038.3.peg.279"/>
<accession>A0A0G0YU36</accession>
<evidence type="ECO:0000259" key="8">
    <source>
        <dbReference type="PROSITE" id="PS50165"/>
    </source>
</evidence>
<dbReference type="Pfam" id="PF01541">
    <property type="entry name" value="GIY-YIG"/>
    <property type="match status" value="1"/>
</dbReference>
<dbReference type="InterPro" id="IPR038476">
    <property type="entry name" value="UvrC_RNase_H_dom_sf"/>
</dbReference>
<dbReference type="InterPro" id="IPR036876">
    <property type="entry name" value="UVR_dom_sf"/>
</dbReference>
<organism evidence="9 10">
    <name type="scientific">Candidatus Magasanikbacteria bacterium GW2011_GWA2_41_55</name>
    <dbReference type="NCBI Taxonomy" id="1619038"/>
    <lineage>
        <taxon>Bacteria</taxon>
        <taxon>Candidatus Magasanikiibacteriota</taxon>
    </lineage>
</organism>
<dbReference type="PROSITE" id="PS50165">
    <property type="entry name" value="UVRC"/>
    <property type="match status" value="1"/>
</dbReference>
<evidence type="ECO:0000256" key="5">
    <source>
        <dbReference type="ARBA" id="ARBA00023204"/>
    </source>
</evidence>
<dbReference type="FunFam" id="3.40.1440.10:FF:000001">
    <property type="entry name" value="UvrABC system protein C"/>
    <property type="match status" value="1"/>
</dbReference>
<dbReference type="InterPro" id="IPR000305">
    <property type="entry name" value="GIY-YIG_endonuc"/>
</dbReference>
<keyword evidence="1" id="KW-0963">Cytoplasm</keyword>
<dbReference type="Gene3D" id="3.40.1440.10">
    <property type="entry name" value="GIY-YIG endonuclease"/>
    <property type="match status" value="1"/>
</dbReference>
<evidence type="ECO:0000256" key="4">
    <source>
        <dbReference type="ARBA" id="ARBA00022881"/>
    </source>
</evidence>
<dbReference type="SUPFAM" id="SSF46600">
    <property type="entry name" value="C-terminal UvrC-binding domain of UvrB"/>
    <property type="match status" value="1"/>
</dbReference>
<dbReference type="CDD" id="cd10434">
    <property type="entry name" value="GIY-YIG_UvrC_Cho"/>
    <property type="match status" value="1"/>
</dbReference>
<feature type="domain" description="UvrC family homology region profile" evidence="8">
    <location>
        <begin position="243"/>
        <end position="347"/>
    </location>
</feature>
<evidence type="ECO:0000256" key="1">
    <source>
        <dbReference type="ARBA" id="ARBA00022490"/>
    </source>
</evidence>